<reference evidence="2 4" key="1">
    <citation type="submission" date="2019-09" db="EMBL/GenBank/DDBJ databases">
        <title>Genome sequence of Clostridium sp. EA1.</title>
        <authorList>
            <person name="Poehlein A."/>
            <person name="Bengelsdorf F.R."/>
            <person name="Daniel R."/>
        </authorList>
    </citation>
    <scope>NUCLEOTIDE SEQUENCE [LARGE SCALE GENOMIC DNA]</scope>
    <source>
        <strain evidence="2 4">EA1</strain>
    </source>
</reference>
<proteinExistence type="predicted"/>
<dbReference type="RefSeq" id="WP_066643993.1">
    <property type="nucleotide sequence ID" value="NZ_CP060286.1"/>
</dbReference>
<dbReference type="EMBL" id="VWXL01000014">
    <property type="protein sequence ID" value="MVB10037.1"/>
    <property type="molecule type" value="Genomic_DNA"/>
</dbReference>
<accession>A0A6N8HX06</accession>
<accession>A0A7G8TEH4</accession>
<protein>
    <submittedName>
        <fullName evidence="2">Uncharacterized protein</fullName>
    </submittedName>
</protein>
<sequence length="310" mass="33938">MKKLGLASICLAFLLFCTACSGKAGVVSPAENGSQPGTSSSSSAAEVPQDNLHWTNSGIKDGPEDGPGYSVYSKVGYRKASAVFCLSRAKTNLDRKSDGKFINAYAFLGIDVYRGGTQWTNCVDAGLLRSGNGGKWHACANRYLADPDESKWWESSVNLDETHDYRLVLDSSQKDEQITLRVFDVTAGDKMVDSKTLGLYYSKADGSTTSYYDCVSMAFPPDICMDPAGRASTDYAEVLKYNTGEGLYFKNAVLKDAALYDASGSHPWTADRTKDRFLWPTKATGIQYPCITLQSVRKDYEETVNIDLNH</sequence>
<evidence type="ECO:0000313" key="5">
    <source>
        <dbReference type="Proteomes" id="UP000515909"/>
    </source>
</evidence>
<evidence type="ECO:0000313" key="2">
    <source>
        <dbReference type="EMBL" id="MVB10037.1"/>
    </source>
</evidence>
<dbReference type="Proteomes" id="UP000515909">
    <property type="component" value="Chromosome"/>
</dbReference>
<keyword evidence="1" id="KW-0732">Signal</keyword>
<name>A0A6N8HX06_9FIRM</name>
<dbReference type="EMBL" id="CP060286">
    <property type="protein sequence ID" value="QNK42015.1"/>
    <property type="molecule type" value="Genomic_DNA"/>
</dbReference>
<dbReference type="AlphaFoldDB" id="A0A6N8HX06"/>
<evidence type="ECO:0000313" key="3">
    <source>
        <dbReference type="EMBL" id="QNK42015.1"/>
    </source>
</evidence>
<feature type="signal peptide" evidence="1">
    <location>
        <begin position="1"/>
        <end position="24"/>
    </location>
</feature>
<keyword evidence="4" id="KW-1185">Reference proteome</keyword>
<reference evidence="3 5" key="2">
    <citation type="submission" date="2020-08" db="EMBL/GenBank/DDBJ databases">
        <title>The isolate Caproiciproducens sp. 7D4C2 produces n-caproate at mildly acidic conditions from hexoses: genome and rBOX comparison with related strains and chain-elongating bacteria.</title>
        <authorList>
            <person name="Esquivel-Elizondo S."/>
            <person name="Bagci C."/>
            <person name="Temovska M."/>
            <person name="Jeon B.S."/>
            <person name="Bessarab I."/>
            <person name="Williams R.B.H."/>
            <person name="Huson D.H."/>
            <person name="Angenent L.T."/>
        </authorList>
    </citation>
    <scope>NUCLEOTIDE SEQUENCE [LARGE SCALE GENOMIC DNA]</scope>
    <source>
        <strain evidence="3 5">7D4C2</strain>
    </source>
</reference>
<dbReference type="Proteomes" id="UP000469440">
    <property type="component" value="Unassembled WGS sequence"/>
</dbReference>
<evidence type="ECO:0000256" key="1">
    <source>
        <dbReference type="SAM" id="SignalP"/>
    </source>
</evidence>
<feature type="chain" id="PRO_5038312497" evidence="1">
    <location>
        <begin position="25"/>
        <end position="310"/>
    </location>
</feature>
<dbReference type="KEGG" id="cfem:HCR03_07235"/>
<dbReference type="OrthoDB" id="2103036at2"/>
<gene>
    <name evidence="2" type="ORF">CAFE_07080</name>
    <name evidence="3" type="ORF">HCR03_07235</name>
</gene>
<organism evidence="2 4">
    <name type="scientific">Caproicibacter fermentans</name>
    <dbReference type="NCBI Taxonomy" id="2576756"/>
    <lineage>
        <taxon>Bacteria</taxon>
        <taxon>Bacillati</taxon>
        <taxon>Bacillota</taxon>
        <taxon>Clostridia</taxon>
        <taxon>Eubacteriales</taxon>
        <taxon>Acutalibacteraceae</taxon>
        <taxon>Caproicibacter</taxon>
    </lineage>
</organism>
<evidence type="ECO:0000313" key="4">
    <source>
        <dbReference type="Proteomes" id="UP000469440"/>
    </source>
</evidence>